<comment type="similarity">
    <text evidence="1 2">Belongs to the peptidase M16 family.</text>
</comment>
<dbReference type="PANTHER" id="PTHR11851">
    <property type="entry name" value="METALLOPROTEASE"/>
    <property type="match status" value="1"/>
</dbReference>
<organism evidence="5 6">
    <name type="scientific">Pseudoflavonifractor hominis</name>
    <dbReference type="NCBI Taxonomy" id="2763059"/>
    <lineage>
        <taxon>Bacteria</taxon>
        <taxon>Bacillati</taxon>
        <taxon>Bacillota</taxon>
        <taxon>Clostridia</taxon>
        <taxon>Eubacteriales</taxon>
        <taxon>Oscillospiraceae</taxon>
        <taxon>Pseudoflavonifractor</taxon>
    </lineage>
</organism>
<dbReference type="SUPFAM" id="SSF63411">
    <property type="entry name" value="LuxS/MPP-like metallohydrolase"/>
    <property type="match status" value="2"/>
</dbReference>
<dbReference type="InterPro" id="IPR007863">
    <property type="entry name" value="Peptidase_M16_C"/>
</dbReference>
<feature type="domain" description="Peptidase M16 C-terminal" evidence="4">
    <location>
        <begin position="166"/>
        <end position="336"/>
    </location>
</feature>
<dbReference type="Proteomes" id="UP000660021">
    <property type="component" value="Unassembled WGS sequence"/>
</dbReference>
<name>A0ABR7HRC4_9FIRM</name>
<comment type="caution">
    <text evidence="5">The sequence shown here is derived from an EMBL/GenBank/DDBJ whole genome shotgun (WGS) entry which is preliminary data.</text>
</comment>
<keyword evidence="6" id="KW-1185">Reference proteome</keyword>
<dbReference type="Gene3D" id="3.30.830.10">
    <property type="entry name" value="Metalloenzyme, LuxS/M16 peptidase-like"/>
    <property type="match status" value="2"/>
</dbReference>
<evidence type="ECO:0000259" key="3">
    <source>
        <dbReference type="Pfam" id="PF00675"/>
    </source>
</evidence>
<evidence type="ECO:0000256" key="2">
    <source>
        <dbReference type="RuleBase" id="RU004447"/>
    </source>
</evidence>
<proteinExistence type="inferred from homology"/>
<dbReference type="Pfam" id="PF05193">
    <property type="entry name" value="Peptidase_M16_C"/>
    <property type="match status" value="1"/>
</dbReference>
<evidence type="ECO:0000313" key="6">
    <source>
        <dbReference type="Proteomes" id="UP000660021"/>
    </source>
</evidence>
<gene>
    <name evidence="5" type="ORF">H8S34_04475</name>
</gene>
<dbReference type="InterPro" id="IPR011249">
    <property type="entry name" value="Metalloenz_LuxS/M16"/>
</dbReference>
<dbReference type="InterPro" id="IPR011765">
    <property type="entry name" value="Pept_M16_N"/>
</dbReference>
<dbReference type="InterPro" id="IPR050361">
    <property type="entry name" value="MPP/UQCRC_Complex"/>
</dbReference>
<feature type="domain" description="Peptidase M16 N-terminal" evidence="3">
    <location>
        <begin position="13"/>
        <end position="158"/>
    </location>
</feature>
<evidence type="ECO:0000259" key="4">
    <source>
        <dbReference type="Pfam" id="PF05193"/>
    </source>
</evidence>
<evidence type="ECO:0000256" key="1">
    <source>
        <dbReference type="ARBA" id="ARBA00007261"/>
    </source>
</evidence>
<dbReference type="PANTHER" id="PTHR11851:SF49">
    <property type="entry name" value="MITOCHONDRIAL-PROCESSING PEPTIDASE SUBUNIT ALPHA"/>
    <property type="match status" value="1"/>
</dbReference>
<protein>
    <submittedName>
        <fullName evidence="5">Insulinase family protein</fullName>
    </submittedName>
</protein>
<reference evidence="5 6" key="1">
    <citation type="submission" date="2020-08" db="EMBL/GenBank/DDBJ databases">
        <title>Genome public.</title>
        <authorList>
            <person name="Liu C."/>
            <person name="Sun Q."/>
        </authorList>
    </citation>
    <scope>NUCLEOTIDE SEQUENCE [LARGE SCALE GENOMIC DNA]</scope>
    <source>
        <strain evidence="5 6">New-38</strain>
    </source>
</reference>
<dbReference type="RefSeq" id="WP_186963154.1">
    <property type="nucleotide sequence ID" value="NZ_JACOPR010000002.1"/>
</dbReference>
<accession>A0ABR7HRC4</accession>
<dbReference type="Pfam" id="PF00675">
    <property type="entry name" value="Peptidase_M16"/>
    <property type="match status" value="1"/>
</dbReference>
<evidence type="ECO:0000313" key="5">
    <source>
        <dbReference type="EMBL" id="MBC5730087.1"/>
    </source>
</evidence>
<dbReference type="InterPro" id="IPR001431">
    <property type="entry name" value="Pept_M16_Zn_BS"/>
</dbReference>
<sequence length="415" mass="46246">MDQTILLPNGVRICTEAVPGVRSAALGIWVGTGSRHEKVSENGAAHFIEHMVFKGTQRRTAAALAEEMDAIGGQVNAFTTKECTCFHARVLDTHLPLATDILCDMFFSSRFAEEDVETERGVILEEIGMYEDNPEDLCAERLALEVYRGSSLARPILGRKATLSKMTGEWLRTYMREHYRPDRIVVSLAGSFRSQDVEELKERFSALEPGKSPASRPGAYQAAFTLKKKAIEQNHLTLAFPGLPYGDDRRFALQLLSTTLGGGMSSRLWQEVREKRGLCYSVYSYTAGHAETGLFAIYTALGREMEEEALRTICAAVRDYAEHGISEEELSRAREQAKANILMGLESTQARMSHMGRGELLYGRVLTPDEIIGGYDAVEREQIRALAQELFDFQQVSLSAVGRVGSEEMYRSIIH</sequence>
<dbReference type="EMBL" id="JACOPR010000002">
    <property type="protein sequence ID" value="MBC5730087.1"/>
    <property type="molecule type" value="Genomic_DNA"/>
</dbReference>
<dbReference type="PROSITE" id="PS00143">
    <property type="entry name" value="INSULINASE"/>
    <property type="match status" value="1"/>
</dbReference>